<organism evidence="1 2">
    <name type="scientific">Candidatus Avoscillospira avistercoris</name>
    <dbReference type="NCBI Taxonomy" id="2840707"/>
    <lineage>
        <taxon>Bacteria</taxon>
        <taxon>Bacillati</taxon>
        <taxon>Bacillota</taxon>
        <taxon>Clostridia</taxon>
        <taxon>Eubacteriales</taxon>
        <taxon>Oscillospiraceae</taxon>
        <taxon>Oscillospiraceae incertae sedis</taxon>
        <taxon>Candidatus Avoscillospira</taxon>
    </lineage>
</organism>
<dbReference type="InterPro" id="IPR015422">
    <property type="entry name" value="PyrdxlP-dep_Trfase_small"/>
</dbReference>
<proteinExistence type="predicted"/>
<dbReference type="AlphaFoldDB" id="A0A9D1JSG1"/>
<reference evidence="1" key="1">
    <citation type="submission" date="2020-10" db="EMBL/GenBank/DDBJ databases">
        <authorList>
            <person name="Gilroy R."/>
        </authorList>
    </citation>
    <scope>NUCLEOTIDE SEQUENCE</scope>
    <source>
        <strain evidence="1">ChiBcec16-1751</strain>
    </source>
</reference>
<dbReference type="InterPro" id="IPR015421">
    <property type="entry name" value="PyrdxlP-dep_Trfase_major"/>
</dbReference>
<keyword evidence="1" id="KW-0808">Transferase</keyword>
<dbReference type="InterPro" id="IPR015424">
    <property type="entry name" value="PyrdxlP-dep_Trfase"/>
</dbReference>
<reference evidence="1" key="2">
    <citation type="journal article" date="2021" name="PeerJ">
        <title>Extensive microbial diversity within the chicken gut microbiome revealed by metagenomics and culture.</title>
        <authorList>
            <person name="Gilroy R."/>
            <person name="Ravi A."/>
            <person name="Getino M."/>
            <person name="Pursley I."/>
            <person name="Horton D.L."/>
            <person name="Alikhan N.F."/>
            <person name="Baker D."/>
            <person name="Gharbi K."/>
            <person name="Hall N."/>
            <person name="Watson M."/>
            <person name="Adriaenssens E.M."/>
            <person name="Foster-Nyarko E."/>
            <person name="Jarju S."/>
            <person name="Secka A."/>
            <person name="Antonio M."/>
            <person name="Oren A."/>
            <person name="Chaudhuri R.R."/>
            <person name="La Ragione R."/>
            <person name="Hildebrand F."/>
            <person name="Pallen M.J."/>
        </authorList>
    </citation>
    <scope>NUCLEOTIDE SEQUENCE</scope>
    <source>
        <strain evidence="1">ChiBcec16-1751</strain>
    </source>
</reference>
<keyword evidence="1" id="KW-0032">Aminotransferase</keyword>
<evidence type="ECO:0000313" key="2">
    <source>
        <dbReference type="Proteomes" id="UP000886741"/>
    </source>
</evidence>
<accession>A0A9D1JSG1</accession>
<protein>
    <submittedName>
        <fullName evidence="1">DegT/DnrJ/EryC1/StrS aminotransferase</fullName>
    </submittedName>
</protein>
<dbReference type="EMBL" id="DVJJ01000041">
    <property type="protein sequence ID" value="HIS64165.1"/>
    <property type="molecule type" value="Genomic_DNA"/>
</dbReference>
<dbReference type="Gene3D" id="3.40.640.10">
    <property type="entry name" value="Type I PLP-dependent aspartate aminotransferase-like (Major domain)"/>
    <property type="match status" value="1"/>
</dbReference>
<comment type="caution">
    <text evidence="1">The sequence shown here is derived from an EMBL/GenBank/DDBJ whole genome shotgun (WGS) entry which is preliminary data.</text>
</comment>
<dbReference type="Proteomes" id="UP000886741">
    <property type="component" value="Unassembled WGS sequence"/>
</dbReference>
<dbReference type="SUPFAM" id="SSF53383">
    <property type="entry name" value="PLP-dependent transferases"/>
    <property type="match status" value="1"/>
</dbReference>
<gene>
    <name evidence="1" type="ORF">IAA83_02190</name>
</gene>
<sequence length="345" mass="38801">MGTIGGIFSNELALSTANGFFSRICPSGSDVSFMMSGRCGIYRCLLDLARHDTRKVAYVPMYTCETVLAPFLKAGYQLRFYEVDRQLHSVFDPAVLDEISVLSLCGYYGFSNYDHDFVQRCKDRGVTIFEDATHSILSADGIDPLCDYVAGSFRKWMGIPCGGFAIKYGGSFAVPCLPVDPTHLDLRYKAIETGDGDVFWEGEMLLRRIFDCNSGDETSEHILRYADLETISRRRRENFQALLDGMPQAPQGFSPVFSSLPEGTVPSHFVLYADDRPHLQEFLKERDIRSTVYWPKAEVVDLTGHDTVAYIYDHIVAVPCDQRYTPADMRRITDALGDYARASRA</sequence>
<dbReference type="Gene3D" id="3.90.1150.10">
    <property type="entry name" value="Aspartate Aminotransferase, domain 1"/>
    <property type="match status" value="1"/>
</dbReference>
<name>A0A9D1JSG1_9FIRM</name>
<dbReference type="GO" id="GO:0008483">
    <property type="term" value="F:transaminase activity"/>
    <property type="evidence" value="ECO:0007669"/>
    <property type="project" value="UniProtKB-KW"/>
</dbReference>
<evidence type="ECO:0000313" key="1">
    <source>
        <dbReference type="EMBL" id="HIS64165.1"/>
    </source>
</evidence>